<gene>
    <name evidence="1" type="ORF">N1M2_209</name>
</gene>
<evidence type="ECO:0000313" key="1">
    <source>
        <dbReference type="EMBL" id="QGH72072.1"/>
    </source>
</evidence>
<protein>
    <submittedName>
        <fullName evidence="1">Uncharacterized protein</fullName>
    </submittedName>
</protein>
<dbReference type="Proteomes" id="UP000464669">
    <property type="component" value="Segment"/>
</dbReference>
<dbReference type="EMBL" id="MN642089">
    <property type="protein sequence ID" value="QGH72072.1"/>
    <property type="molecule type" value="Genomic_DNA"/>
</dbReference>
<reference evidence="1 2" key="1">
    <citation type="submission" date="2019-11" db="EMBL/GenBank/DDBJ databases">
        <authorList>
            <person name="Lewis R."/>
            <person name="Clooney A.G."/>
            <person name="Stockdale S.R."/>
            <person name="Buttimer C."/>
            <person name="Draper L.A."/>
            <person name="Ross R.P."/>
            <person name="Hill C."/>
        </authorList>
    </citation>
    <scope>NUCLEOTIDE SEQUENCE [LARGE SCALE GENOMIC DNA]</scope>
</reference>
<organism evidence="1 2">
    <name type="scientific">Klebsiella phage N1M2</name>
    <dbReference type="NCBI Taxonomy" id="2664939"/>
    <lineage>
        <taxon>Viruses</taxon>
        <taxon>Duplodnaviria</taxon>
        <taxon>Heunggongvirae</taxon>
        <taxon>Uroviricota</taxon>
        <taxon>Caudoviricetes</taxon>
        <taxon>Chimalliviridae</taxon>
        <taxon>Nimduovirus</taxon>
        <taxon>Nimduovirus N1M2</taxon>
    </lineage>
</organism>
<accession>A0A6B7ZFA6</accession>
<name>A0A6B7ZFA6_9CAUD</name>
<sequence>MNEKEFEFESDNHYNLYAFAELTQKKVFEDSAFKVENQDYHDRYKVSLGGYIWYVAAKFIGKFWLMLEQCEYQQLEAIIAEEKDVKEGPYIPYEKITGDVDMSGPFYELVGEDFISVENRMSGLVKAVAQNIRETATIINEEMELVAKDGDIVKDFDGYVTFDTKLGLDFNVGLCFDKIKPIAEDNASAWIERTPITQEYLDTYFPNAGKRILGKLDQVNSLVKALFESKTVTRNPELVEYAGWLVTGTLVNAYLNQNVTYISFGGKDNWSVLGKETKNNLACFKYLDQEVEYIIKMLDGIEKTDGVDIYSMDIDTFAVFGRNFDNKVVTEALQGYVQPLLDKYSKGFEQCLATRMAMIDNQHFFKA</sequence>
<keyword evidence="2" id="KW-1185">Reference proteome</keyword>
<proteinExistence type="predicted"/>
<evidence type="ECO:0000313" key="2">
    <source>
        <dbReference type="Proteomes" id="UP000464669"/>
    </source>
</evidence>